<protein>
    <submittedName>
        <fullName evidence="2">Uncharacterized protein</fullName>
    </submittedName>
</protein>
<feature type="region of interest" description="Disordered" evidence="1">
    <location>
        <begin position="35"/>
        <end position="56"/>
    </location>
</feature>
<proteinExistence type="predicted"/>
<dbReference type="Proteomes" id="UP001589710">
    <property type="component" value="Unassembled WGS sequence"/>
</dbReference>
<evidence type="ECO:0000256" key="1">
    <source>
        <dbReference type="SAM" id="MobiDB-lite"/>
    </source>
</evidence>
<dbReference type="RefSeq" id="WP_345516100.1">
    <property type="nucleotide sequence ID" value="NZ_BAAAXD010000035.1"/>
</dbReference>
<evidence type="ECO:0000313" key="2">
    <source>
        <dbReference type="EMBL" id="MFB9571875.1"/>
    </source>
</evidence>
<name>A0ABV5R205_9ACTN</name>
<dbReference type="EMBL" id="JBHMCG010000024">
    <property type="protein sequence ID" value="MFB9571875.1"/>
    <property type="molecule type" value="Genomic_DNA"/>
</dbReference>
<accession>A0ABV5R205</accession>
<keyword evidence="3" id="KW-1185">Reference proteome</keyword>
<comment type="caution">
    <text evidence="2">The sequence shown here is derived from an EMBL/GenBank/DDBJ whole genome shotgun (WGS) entry which is preliminary data.</text>
</comment>
<sequence length="104" mass="11505">MRLLGDRQLLCLTAAIAAATFAVRFHCPWKPGYRSWTSSRSNPPGSRSTPLSSPSGVLTDRHGWLDCFDARTGWPAVTDWRLATLFREALIGGDRLTRELSADS</sequence>
<reference evidence="2 3" key="1">
    <citation type="submission" date="2024-09" db="EMBL/GenBank/DDBJ databases">
        <authorList>
            <person name="Sun Q."/>
            <person name="Mori K."/>
        </authorList>
    </citation>
    <scope>NUCLEOTIDE SEQUENCE [LARGE SCALE GENOMIC DNA]</scope>
    <source>
        <strain evidence="2 3">JCM 3331</strain>
    </source>
</reference>
<evidence type="ECO:0000313" key="3">
    <source>
        <dbReference type="Proteomes" id="UP001589710"/>
    </source>
</evidence>
<gene>
    <name evidence="2" type="ORF">ACFFTL_05850</name>
</gene>
<organism evidence="2 3">
    <name type="scientific">Streptomyces yanii</name>
    <dbReference type="NCBI Taxonomy" id="78510"/>
    <lineage>
        <taxon>Bacteria</taxon>
        <taxon>Bacillati</taxon>
        <taxon>Actinomycetota</taxon>
        <taxon>Actinomycetes</taxon>
        <taxon>Kitasatosporales</taxon>
        <taxon>Streptomycetaceae</taxon>
        <taxon>Streptomyces</taxon>
    </lineage>
</organism>